<dbReference type="EMBL" id="KT239006">
    <property type="protein sequence ID" value="AMD83725.1"/>
    <property type="molecule type" value="Genomic_DNA"/>
</dbReference>
<dbReference type="CDD" id="cd00290">
    <property type="entry name" value="cytochrome_b_C"/>
    <property type="match status" value="1"/>
</dbReference>
<accession>A0A1W5K110</accession>
<feature type="domain" description="Cytochrome b/b6 C-terminal region profile" evidence="22">
    <location>
        <begin position="209"/>
        <end position="377"/>
    </location>
</feature>
<comment type="cofactor">
    <cofactor evidence="20">
        <name>heme b</name>
        <dbReference type="ChEBI" id="CHEBI:60344"/>
    </cofactor>
    <text evidence="20">Binds 2 heme groups non-covalently.</text>
</comment>
<dbReference type="PROSITE" id="PS51003">
    <property type="entry name" value="CYTB_CTER"/>
    <property type="match status" value="1"/>
</dbReference>
<dbReference type="GO" id="GO:0005743">
    <property type="term" value="C:mitochondrial inner membrane"/>
    <property type="evidence" value="ECO:0007669"/>
    <property type="project" value="UniProtKB-SubCell"/>
</dbReference>
<keyword evidence="9 19" id="KW-0479">Metal-binding</keyword>
<evidence type="ECO:0000256" key="3">
    <source>
        <dbReference type="ARBA" id="ARBA00011660"/>
    </source>
</evidence>
<evidence type="ECO:0000256" key="11">
    <source>
        <dbReference type="ARBA" id="ARBA00022982"/>
    </source>
</evidence>
<dbReference type="InterPro" id="IPR027387">
    <property type="entry name" value="Cytb/b6-like_sf"/>
</dbReference>
<evidence type="ECO:0000256" key="15">
    <source>
        <dbReference type="ARBA" id="ARBA00023128"/>
    </source>
</evidence>
<dbReference type="Gene3D" id="1.20.810.10">
    <property type="entry name" value="Cytochrome Bc1 Complex, Chain C"/>
    <property type="match status" value="1"/>
</dbReference>
<dbReference type="InterPro" id="IPR048260">
    <property type="entry name" value="Cytochrome_b_C_euk/bac"/>
</dbReference>
<keyword evidence="10" id="KW-0999">Mitochondrion inner membrane</keyword>
<organism evidence="23">
    <name type="scientific">Peckoltia multispinis</name>
    <dbReference type="NCBI Taxonomy" id="3359192"/>
    <lineage>
        <taxon>Eukaryota</taxon>
        <taxon>Metazoa</taxon>
        <taxon>Chordata</taxon>
        <taxon>Craniata</taxon>
        <taxon>Vertebrata</taxon>
        <taxon>Euteleostomi</taxon>
        <taxon>Actinopterygii</taxon>
        <taxon>Neopterygii</taxon>
        <taxon>Teleostei</taxon>
        <taxon>Ostariophysi</taxon>
        <taxon>Siluriformes</taxon>
        <taxon>Loricariidae</taxon>
        <taxon>Ancistrinae</taxon>
        <taxon>Peckoltia</taxon>
    </lineage>
</organism>
<evidence type="ECO:0000256" key="16">
    <source>
        <dbReference type="ARBA" id="ARBA00023136"/>
    </source>
</evidence>
<evidence type="ECO:0000256" key="18">
    <source>
        <dbReference type="PIRSR" id="PIRSR038885-1"/>
    </source>
</evidence>
<dbReference type="GO" id="GO:0006122">
    <property type="term" value="P:mitochondrial electron transport, ubiquinol to cytochrome c"/>
    <property type="evidence" value="ECO:0007669"/>
    <property type="project" value="TreeGrafter"/>
</dbReference>
<keyword evidence="5 20" id="KW-0813">Transport</keyword>
<keyword evidence="15 20" id="KW-0496">Mitochondrion</keyword>
<feature type="binding site" evidence="18">
    <location>
        <position position="200"/>
    </location>
    <ligand>
        <name>a ubiquinone</name>
        <dbReference type="ChEBI" id="CHEBI:16389"/>
    </ligand>
</feature>
<protein>
    <recommendedName>
        <fullName evidence="4 20">Cytochrome b</fullName>
    </recommendedName>
</protein>
<feature type="transmembrane region" description="Helical" evidence="20">
    <location>
        <begin position="112"/>
        <end position="132"/>
    </location>
</feature>
<evidence type="ECO:0000256" key="9">
    <source>
        <dbReference type="ARBA" id="ARBA00022723"/>
    </source>
</evidence>
<evidence type="ECO:0000256" key="1">
    <source>
        <dbReference type="ARBA" id="ARBA00002566"/>
    </source>
</evidence>
<comment type="subcellular location">
    <subcellularLocation>
        <location evidence="2">Mitochondrion inner membrane</location>
        <topology evidence="2">Multi-pass membrane protein</topology>
    </subcellularLocation>
</comment>
<proteinExistence type="inferred from homology"/>
<dbReference type="GO" id="GO:0016491">
    <property type="term" value="F:oxidoreductase activity"/>
    <property type="evidence" value="ECO:0007669"/>
    <property type="project" value="UniProtKB-UniRule"/>
</dbReference>
<feature type="transmembrane region" description="Helical" evidence="20">
    <location>
        <begin position="228"/>
        <end position="249"/>
    </location>
</feature>
<dbReference type="CDD" id="cd00284">
    <property type="entry name" value="Cytochrome_b_N"/>
    <property type="match status" value="1"/>
</dbReference>
<dbReference type="InterPro" id="IPR048259">
    <property type="entry name" value="Cytochrome_b_N_euk/bac"/>
</dbReference>
<evidence type="ECO:0000256" key="17">
    <source>
        <dbReference type="ARBA" id="ARBA00061233"/>
    </source>
</evidence>
<evidence type="ECO:0000256" key="8">
    <source>
        <dbReference type="ARBA" id="ARBA00022692"/>
    </source>
</evidence>
<dbReference type="SUPFAM" id="SSF81648">
    <property type="entry name" value="a domain/subunit of cytochrome bc1 complex (Ubiquinol-cytochrome c reductase)"/>
    <property type="match status" value="1"/>
</dbReference>
<dbReference type="Pfam" id="PF00033">
    <property type="entry name" value="Cytochrome_B"/>
    <property type="match status" value="1"/>
</dbReference>
<dbReference type="SUPFAM" id="SSF81342">
    <property type="entry name" value="Transmembrane di-heme cytochromes"/>
    <property type="match status" value="1"/>
</dbReference>
<evidence type="ECO:0000256" key="2">
    <source>
        <dbReference type="ARBA" id="ARBA00004448"/>
    </source>
</evidence>
<evidence type="ECO:0000259" key="21">
    <source>
        <dbReference type="PROSITE" id="PS51002"/>
    </source>
</evidence>
<keyword evidence="11 20" id="KW-0249">Electron transport</keyword>
<keyword evidence="7 20" id="KW-0679">Respiratory chain</keyword>
<feature type="transmembrane region" description="Helical" evidence="20">
    <location>
        <begin position="319"/>
        <end position="340"/>
    </location>
</feature>
<sequence>MVTRKTHPLFKIINDALIDLPAPSNISAWWNFGSLLLLCLITQILTGLFLAMHYTSDISTAFSSVVHICRDVNYGWVIRNMHANGASFFFICIYMHIGRGLYYGSYVYKETWNIGVILFLLVMMTAFVGYVLPWGQMSFWGATVITNLLSAIPYIGDSLVQWIWGGFSVDNATLTRFFAFHFLLPFAVVAATILHALFLHETGSNNPIGLNSDADKISFHPYFSYKDLLGFIILLMLLASLALFSPNLLGDPENFTPANPLVTPPHIKPEWYFLFAYAILRSIPNKLGGVLALLFSILVLMVVPLLHTSKHQALTFRPISQTLFWLLVADVMILTWIGGMPVEHPFIIIGQIASALYFALFLILSPLAGLLENKLMN</sequence>
<dbReference type="PANTHER" id="PTHR19271">
    <property type="entry name" value="CYTOCHROME B"/>
    <property type="match status" value="1"/>
</dbReference>
<evidence type="ECO:0000256" key="7">
    <source>
        <dbReference type="ARBA" id="ARBA00022660"/>
    </source>
</evidence>
<dbReference type="PROSITE" id="PS51002">
    <property type="entry name" value="CYTB_NTER"/>
    <property type="match status" value="1"/>
</dbReference>
<evidence type="ECO:0000256" key="20">
    <source>
        <dbReference type="RuleBase" id="RU362117"/>
    </source>
</evidence>
<feature type="transmembrane region" description="Helical" evidence="20">
    <location>
        <begin position="176"/>
        <end position="199"/>
    </location>
</feature>
<reference evidence="23" key="1">
    <citation type="journal article" date="2017" name="BMC Genomics">
        <title>Reducing the information gap on Loricarioidei (Siluriformes) mitochondrial genomics.</title>
        <authorList>
            <person name="Moreira D.A."/>
            <person name="Buckup P.A."/>
            <person name="Furtado C."/>
            <person name="Val A.L."/>
            <person name="Schama R."/>
            <person name="Parente T.E."/>
        </authorList>
    </citation>
    <scope>NUCLEOTIDE SEQUENCE</scope>
</reference>
<feature type="binding site" description="axial binding residue" evidence="19">
    <location>
        <position position="195"/>
    </location>
    <ligand>
        <name>heme b</name>
        <dbReference type="ChEBI" id="CHEBI:60344"/>
        <label>b566</label>
    </ligand>
    <ligandPart>
        <name>Fe</name>
        <dbReference type="ChEBI" id="CHEBI:18248"/>
    </ligandPart>
</feature>
<comment type="subunit">
    <text evidence="3">The cytochrome bc1 complex contains 3 respiratory subunits (MT-CYB, CYC1 and UQCRFS1), 2 core proteins (UQCRC1 and UQCRC2) and probably 6 low-molecular weight proteins.</text>
</comment>
<dbReference type="GO" id="GO:0046872">
    <property type="term" value="F:metal ion binding"/>
    <property type="evidence" value="ECO:0007669"/>
    <property type="project" value="UniProtKB-UniRule"/>
</dbReference>
<evidence type="ECO:0000313" key="23">
    <source>
        <dbReference type="EMBL" id="AMD83725.1"/>
    </source>
</evidence>
<feature type="binding site" description="axial binding residue" evidence="19">
    <location>
        <position position="96"/>
    </location>
    <ligand>
        <name>heme b</name>
        <dbReference type="ChEBI" id="CHEBI:60344"/>
        <label>b566</label>
    </ligand>
    <ligandPart>
        <name>Fe</name>
        <dbReference type="ChEBI" id="CHEBI:18248"/>
    </ligandPart>
</feature>
<feature type="binding site" description="axial binding residue" evidence="19">
    <location>
        <position position="82"/>
    </location>
    <ligand>
        <name>heme b</name>
        <dbReference type="ChEBI" id="CHEBI:60344"/>
        <label>b562</label>
    </ligand>
    <ligandPart>
        <name>Fe</name>
        <dbReference type="ChEBI" id="CHEBI:18248"/>
    </ligandPart>
</feature>
<dbReference type="InterPro" id="IPR005798">
    <property type="entry name" value="Cyt_b/b6_C"/>
</dbReference>
<evidence type="ECO:0000256" key="10">
    <source>
        <dbReference type="ARBA" id="ARBA00022792"/>
    </source>
</evidence>
<dbReference type="InterPro" id="IPR005797">
    <property type="entry name" value="Cyt_b/b6_N"/>
</dbReference>
<keyword evidence="6 19" id="KW-0349">Heme</keyword>
<evidence type="ECO:0000256" key="6">
    <source>
        <dbReference type="ARBA" id="ARBA00022617"/>
    </source>
</evidence>
<dbReference type="InterPro" id="IPR016174">
    <property type="entry name" value="Di-haem_cyt_TM"/>
</dbReference>
<dbReference type="InterPro" id="IPR036150">
    <property type="entry name" value="Cyt_b/b6_C_sf"/>
</dbReference>
<keyword evidence="14" id="KW-0830">Ubiquinone</keyword>
<dbReference type="AlphaFoldDB" id="A0A1W5K110"/>
<name>A0A1W5K110_9TELE</name>
<evidence type="ECO:0000256" key="19">
    <source>
        <dbReference type="PIRSR" id="PIRSR038885-2"/>
    </source>
</evidence>
<feature type="transmembrane region" description="Helical" evidence="20">
    <location>
        <begin position="29"/>
        <end position="51"/>
    </location>
</feature>
<geneLocation type="mitochondrion" evidence="23"/>
<feature type="transmembrane region" description="Helical" evidence="20">
    <location>
        <begin position="287"/>
        <end position="307"/>
    </location>
</feature>
<evidence type="ECO:0000259" key="22">
    <source>
        <dbReference type="PROSITE" id="PS51003"/>
    </source>
</evidence>
<evidence type="ECO:0000256" key="14">
    <source>
        <dbReference type="ARBA" id="ARBA00023075"/>
    </source>
</evidence>
<evidence type="ECO:0000256" key="12">
    <source>
        <dbReference type="ARBA" id="ARBA00022989"/>
    </source>
</evidence>
<evidence type="ECO:0000256" key="13">
    <source>
        <dbReference type="ARBA" id="ARBA00023004"/>
    </source>
</evidence>
<evidence type="ECO:0000256" key="4">
    <source>
        <dbReference type="ARBA" id="ARBA00013531"/>
    </source>
</evidence>
<feature type="domain" description="Cytochrome b/b6 N-terminal region profile" evidence="21">
    <location>
        <begin position="1"/>
        <end position="208"/>
    </location>
</feature>
<gene>
    <name evidence="23" type="primary">CYTB</name>
</gene>
<keyword evidence="13 19" id="KW-0408">Iron</keyword>
<feature type="binding site" description="axial binding residue" evidence="19">
    <location>
        <position position="181"/>
    </location>
    <ligand>
        <name>heme b</name>
        <dbReference type="ChEBI" id="CHEBI:60344"/>
        <label>b562</label>
    </ligand>
    <ligandPart>
        <name>Fe</name>
        <dbReference type="ChEBI" id="CHEBI:18248"/>
    </ligandPart>
</feature>
<evidence type="ECO:0000256" key="5">
    <source>
        <dbReference type="ARBA" id="ARBA00022448"/>
    </source>
</evidence>
<dbReference type="PANTHER" id="PTHR19271:SF16">
    <property type="entry name" value="CYTOCHROME B"/>
    <property type="match status" value="1"/>
</dbReference>
<keyword evidence="8 20" id="KW-0812">Transmembrane</keyword>
<comment type="similarity">
    <text evidence="17 20">Belongs to the cytochrome b family.</text>
</comment>
<keyword evidence="16 20" id="KW-0472">Membrane</keyword>
<dbReference type="GO" id="GO:0045275">
    <property type="term" value="C:respiratory chain complex III"/>
    <property type="evidence" value="ECO:0007669"/>
    <property type="project" value="InterPro"/>
</dbReference>
<dbReference type="GO" id="GO:0008121">
    <property type="term" value="F:quinol-cytochrome-c reductase activity"/>
    <property type="evidence" value="ECO:0007669"/>
    <property type="project" value="InterPro"/>
</dbReference>
<comment type="function">
    <text evidence="1 20">Component of the ubiquinol-cytochrome c reductase complex (complex III or cytochrome b-c1 complex) that is part of the mitochondrial respiratory chain. The b-c1 complex mediates electron transfer from ubiquinol to cytochrome c. Contributes to the generation of a proton gradient across the mitochondrial membrane that is then used for ATP synthesis.</text>
</comment>
<dbReference type="PIRSF" id="PIRSF038885">
    <property type="entry name" value="COB"/>
    <property type="match status" value="1"/>
</dbReference>
<feature type="transmembrane region" description="Helical" evidence="20">
    <location>
        <begin position="139"/>
        <end position="156"/>
    </location>
</feature>
<comment type="cofactor">
    <cofactor evidence="19">
        <name>heme</name>
        <dbReference type="ChEBI" id="CHEBI:30413"/>
    </cofactor>
    <text evidence="19">Binds 2 heme groups non-covalently.</text>
</comment>
<feature type="transmembrane region" description="Helical" evidence="20">
    <location>
        <begin position="346"/>
        <end position="371"/>
    </location>
</feature>
<dbReference type="Pfam" id="PF00032">
    <property type="entry name" value="Cytochrom_B_C"/>
    <property type="match status" value="1"/>
</dbReference>
<dbReference type="InterPro" id="IPR030689">
    <property type="entry name" value="Cytochrome_b"/>
</dbReference>
<keyword evidence="12 20" id="KW-1133">Transmembrane helix</keyword>
<dbReference type="FunFam" id="1.20.810.10:FF:000002">
    <property type="entry name" value="Cytochrome b"/>
    <property type="match status" value="1"/>
</dbReference>